<organism evidence="2 3">
    <name type="scientific">Rhizobium mongolense subsp. loessense</name>
    <dbReference type="NCBI Taxonomy" id="158890"/>
    <lineage>
        <taxon>Bacteria</taxon>
        <taxon>Pseudomonadati</taxon>
        <taxon>Pseudomonadota</taxon>
        <taxon>Alphaproteobacteria</taxon>
        <taxon>Hyphomicrobiales</taxon>
        <taxon>Rhizobiaceae</taxon>
        <taxon>Rhizobium/Agrobacterium group</taxon>
        <taxon>Rhizobium</taxon>
    </lineage>
</organism>
<dbReference type="InterPro" id="IPR036388">
    <property type="entry name" value="WH-like_DNA-bd_sf"/>
</dbReference>
<evidence type="ECO:0000313" key="3">
    <source>
        <dbReference type="Proteomes" id="UP000199542"/>
    </source>
</evidence>
<protein>
    <submittedName>
        <fullName evidence="2">DNA-binding transcriptional regulator, PadR family</fullName>
    </submittedName>
</protein>
<gene>
    <name evidence="2" type="ORF">SAMN02927900_03381</name>
</gene>
<dbReference type="PANTHER" id="PTHR43252:SF2">
    <property type="entry name" value="TRANSCRIPTION REGULATOR, PADR-LIKE FAMILY"/>
    <property type="match status" value="1"/>
</dbReference>
<accession>A0A1G4S3Z9</accession>
<dbReference type="Pfam" id="PF03551">
    <property type="entry name" value="PadR"/>
    <property type="match status" value="1"/>
</dbReference>
<dbReference type="GO" id="GO:0003677">
    <property type="term" value="F:DNA binding"/>
    <property type="evidence" value="ECO:0007669"/>
    <property type="project" value="UniProtKB-KW"/>
</dbReference>
<evidence type="ECO:0000313" key="2">
    <source>
        <dbReference type="EMBL" id="SCW63667.1"/>
    </source>
</evidence>
<dbReference type="SUPFAM" id="SSF46785">
    <property type="entry name" value="Winged helix' DNA-binding domain"/>
    <property type="match status" value="1"/>
</dbReference>
<proteinExistence type="predicted"/>
<dbReference type="InterPro" id="IPR036390">
    <property type="entry name" value="WH_DNA-bd_sf"/>
</dbReference>
<reference evidence="2 3" key="1">
    <citation type="submission" date="2016-10" db="EMBL/GenBank/DDBJ databases">
        <authorList>
            <person name="de Groot N.N."/>
        </authorList>
    </citation>
    <scope>NUCLEOTIDE SEQUENCE [LARGE SCALE GENOMIC DNA]</scope>
    <source>
        <strain evidence="2 3">CGMCC 1.3401</strain>
    </source>
</reference>
<name>A0A1G4S3Z9_9HYPH</name>
<keyword evidence="2" id="KW-0238">DNA-binding</keyword>
<dbReference type="PANTHER" id="PTHR43252">
    <property type="entry name" value="TRANSCRIPTIONAL REGULATOR YQJI"/>
    <property type="match status" value="1"/>
</dbReference>
<dbReference type="AlphaFoldDB" id="A0A1G4S3Z9"/>
<dbReference type="InterPro" id="IPR005149">
    <property type="entry name" value="Tscrpt_reg_PadR_N"/>
</dbReference>
<dbReference type="Proteomes" id="UP000199542">
    <property type="component" value="Unassembled WGS sequence"/>
</dbReference>
<sequence length="168" mass="18522">MPRTTNNDDSQTASSPRRMLDGDELGFLLLLLLDDGDARHGYDLIREIKTRSGGNYAPSSGIVYPRLALMSDLGQIESRQAQEKRRAYSLTQTGRSFLHEHLDEAHGVLARIEALRFRGSSVAAGPVGRAMQNLKTALGQRLAGTPDKELLLSVSEIIDEAVHKIERL</sequence>
<dbReference type="RefSeq" id="WP_092586007.1">
    <property type="nucleotide sequence ID" value="NZ_FMTM01000004.1"/>
</dbReference>
<feature type="domain" description="Transcription regulator PadR N-terminal" evidence="1">
    <location>
        <begin position="29"/>
        <end position="100"/>
    </location>
</feature>
<dbReference type="EMBL" id="FMTM01000004">
    <property type="protein sequence ID" value="SCW63667.1"/>
    <property type="molecule type" value="Genomic_DNA"/>
</dbReference>
<evidence type="ECO:0000259" key="1">
    <source>
        <dbReference type="Pfam" id="PF03551"/>
    </source>
</evidence>
<dbReference type="Gene3D" id="1.10.10.10">
    <property type="entry name" value="Winged helix-like DNA-binding domain superfamily/Winged helix DNA-binding domain"/>
    <property type="match status" value="1"/>
</dbReference>